<protein>
    <submittedName>
        <fullName evidence="4">Uncharacterized protein</fullName>
    </submittedName>
</protein>
<dbReference type="GO" id="GO:0033553">
    <property type="term" value="C:rDNA heterochromatin"/>
    <property type="evidence" value="ECO:0007669"/>
    <property type="project" value="TreeGrafter"/>
</dbReference>
<dbReference type="Proteomes" id="UP000033483">
    <property type="component" value="Unassembled WGS sequence"/>
</dbReference>
<accession>A0A0F4ZB07</accession>
<dbReference type="AlphaFoldDB" id="A0A0F4ZB07"/>
<dbReference type="GO" id="GO:0070824">
    <property type="term" value="C:SHREC complex"/>
    <property type="evidence" value="ECO:0007669"/>
    <property type="project" value="InterPro"/>
</dbReference>
<dbReference type="PANTHER" id="PTHR38046:SF1">
    <property type="entry name" value="CRYPTIC LOCI REGULATOR 2"/>
    <property type="match status" value="1"/>
</dbReference>
<dbReference type="EMBL" id="LAEV01001608">
    <property type="protein sequence ID" value="KKA27699.1"/>
    <property type="molecule type" value="Genomic_DNA"/>
</dbReference>
<dbReference type="Pfam" id="PF10383">
    <property type="entry name" value="Clr2"/>
    <property type="match status" value="1"/>
</dbReference>
<evidence type="ECO:0000259" key="3">
    <source>
        <dbReference type="Pfam" id="PF16761"/>
    </source>
</evidence>
<evidence type="ECO:0000313" key="4">
    <source>
        <dbReference type="EMBL" id="KKA27699.1"/>
    </source>
</evidence>
<feature type="domain" description="Cryptic loci regulator 2 C-terminal" evidence="2">
    <location>
        <begin position="367"/>
        <end position="495"/>
    </location>
</feature>
<dbReference type="GO" id="GO:0031934">
    <property type="term" value="C:mating-type region heterochromatin"/>
    <property type="evidence" value="ECO:0007669"/>
    <property type="project" value="TreeGrafter"/>
</dbReference>
<dbReference type="GO" id="GO:0030466">
    <property type="term" value="P:silent mating-type cassette heterochromatin formation"/>
    <property type="evidence" value="ECO:0007669"/>
    <property type="project" value="TreeGrafter"/>
</dbReference>
<evidence type="ECO:0000256" key="1">
    <source>
        <dbReference type="SAM" id="MobiDB-lite"/>
    </source>
</evidence>
<comment type="caution">
    <text evidence="4">The sequence shown here is derived from an EMBL/GenBank/DDBJ whole genome shotgun (WGS) entry which is preliminary data.</text>
</comment>
<dbReference type="InterPro" id="IPR038986">
    <property type="entry name" value="Clr2"/>
</dbReference>
<evidence type="ECO:0000259" key="2">
    <source>
        <dbReference type="Pfam" id="PF10383"/>
    </source>
</evidence>
<dbReference type="InterPro" id="IPR031915">
    <property type="entry name" value="Clr2_N"/>
</dbReference>
<feature type="region of interest" description="Disordered" evidence="1">
    <location>
        <begin position="167"/>
        <end position="225"/>
    </location>
</feature>
<dbReference type="PANTHER" id="PTHR38046">
    <property type="entry name" value="CRYPTIC LOCI REGULATOR 2"/>
    <property type="match status" value="1"/>
</dbReference>
<evidence type="ECO:0000313" key="5">
    <source>
        <dbReference type="Proteomes" id="UP000033483"/>
    </source>
</evidence>
<proteinExistence type="predicted"/>
<keyword evidence="5" id="KW-1185">Reference proteome</keyword>
<feature type="region of interest" description="Disordered" evidence="1">
    <location>
        <begin position="49"/>
        <end position="71"/>
    </location>
</feature>
<feature type="compositionally biased region" description="Low complexity" evidence="1">
    <location>
        <begin position="178"/>
        <end position="206"/>
    </location>
</feature>
<dbReference type="InterPro" id="IPR018839">
    <property type="entry name" value="Tscrpt-silencing_Clr2_C"/>
</dbReference>
<name>A0A0F4ZB07_9PEZI</name>
<gene>
    <name evidence="4" type="ORF">TD95_002363</name>
</gene>
<dbReference type="Pfam" id="PF16761">
    <property type="entry name" value="Clr2_transil"/>
    <property type="match status" value="1"/>
</dbReference>
<organism evidence="4 5">
    <name type="scientific">Thielaviopsis punctulata</name>
    <dbReference type="NCBI Taxonomy" id="72032"/>
    <lineage>
        <taxon>Eukaryota</taxon>
        <taxon>Fungi</taxon>
        <taxon>Dikarya</taxon>
        <taxon>Ascomycota</taxon>
        <taxon>Pezizomycotina</taxon>
        <taxon>Sordariomycetes</taxon>
        <taxon>Hypocreomycetidae</taxon>
        <taxon>Microascales</taxon>
        <taxon>Ceratocystidaceae</taxon>
        <taxon>Thielaviopsis</taxon>
    </lineage>
</organism>
<sequence length="567" mass="62790">MMAHTSASASAFATPGDLKEYEMMQIFRSDGADTGAGYWAEPVKKASAKNTAKDANGNGGAPTRKANMNRLEPDDPRIAEWSIKLGLLLKQELSPNPHEGLPWYIPFPNGYWLYEKSKHFFVSGYPIKGKLFKTPQEFGLHLLWLLSSSQDRRDCCCVFCNVPPKNDDDEDAQKEAPKAAPAASPATQASSSTAPTAAAAPDAASTKISTIKSRKPVRQPASATVTAPVYQPVPATSIPALFRTGELVWYSHEHSWRLGLVTLSEATWHQITPIGHSSVLLPKISKAPVDIRPFLAFSVPQVSQEALRGLSFDQIPWADRVRPLQASGNTSAVESLFLDASKLGALKINRSYSFFNRFAANNGTTSYKGMFLGAERIHVEDVLRINQTPAANQMMPQQQQQQQPDPMDTVYFYLKGIYTMDASPGTIFFHGDVVQLVNQPAAGANILAPEQLPRALFEEATFRNNSSTAAAWKWHWTVVEGNSWRKEPDVKGRFYSMLQLGPILMPAQMKTMPRDKLMPALNGRLEAVLEGRNMGETKTRMETVRDTVPGNTHFKFDEKEVQYENDV</sequence>
<reference evidence="4 5" key="1">
    <citation type="submission" date="2015-03" db="EMBL/GenBank/DDBJ databases">
        <authorList>
            <person name="Radwan O."/>
            <person name="Al-Naeli F.A."/>
            <person name="Rendon G.A."/>
            <person name="Fields C."/>
        </authorList>
    </citation>
    <scope>NUCLEOTIDE SEQUENCE [LARGE SCALE GENOMIC DNA]</scope>
    <source>
        <strain evidence="4">CR-DP1</strain>
    </source>
</reference>
<dbReference type="OrthoDB" id="2421327at2759"/>
<feature type="domain" description="Cryptic loci regulator 2 N-terminal" evidence="3">
    <location>
        <begin position="107"/>
        <end position="160"/>
    </location>
</feature>